<organism evidence="1 2">
    <name type="scientific">Pandoravirus inopinatum</name>
    <dbReference type="NCBI Taxonomy" id="1605721"/>
    <lineage>
        <taxon>Viruses</taxon>
        <taxon>Pandoravirus</taxon>
    </lineage>
</organism>
<dbReference type="KEGG" id="vg:23461662"/>
<dbReference type="EMBL" id="KP136319">
    <property type="protein sequence ID" value="AJF96745.1"/>
    <property type="molecule type" value="Genomic_DNA"/>
</dbReference>
<dbReference type="GeneID" id="23461662"/>
<reference evidence="1 2" key="1">
    <citation type="journal article" date="2015" name="Parasitol. Res.">
        <title>Viruses in close associations with free-living amoebae.</title>
        <authorList>
            <person name="Scheid P."/>
        </authorList>
    </citation>
    <scope>NUCLEOTIDE SEQUENCE [LARGE SCALE GENOMIC DNA]</scope>
    <source>
        <strain evidence="1">KlaHel</strain>
    </source>
</reference>
<name>A0A0B5J554_9VIRU</name>
<accession>A0A0B5J554</accession>
<dbReference type="Proteomes" id="UP000202511">
    <property type="component" value="Segment"/>
</dbReference>
<protein>
    <submittedName>
        <fullName evidence="1">Ankyrin repeat protein</fullName>
    </submittedName>
</protein>
<sequence>MDAVRAGHLAIVRYLCEPPAGGGGAPLCAPTAAIYFEAAGAGHWHVVEWAAAAGVPWDMSSVVMALHRLSQRTVAQRAGYVRLVDDGIWHCSPALRELVGSWPCADDTGGAVPVNQPVPQEHAIRRLYSVFSGFLGCDNAPPTPGNIATVDMFFGLVGRALASGP</sequence>
<dbReference type="RefSeq" id="YP_009118980.1">
    <property type="nucleotide sequence ID" value="NC_026440.1"/>
</dbReference>
<proteinExistence type="predicted"/>
<evidence type="ECO:0000313" key="2">
    <source>
        <dbReference type="Proteomes" id="UP000202511"/>
    </source>
</evidence>
<evidence type="ECO:0000313" key="1">
    <source>
        <dbReference type="EMBL" id="AJF96745.1"/>
    </source>
</evidence>